<keyword evidence="2" id="KW-1185">Reference proteome</keyword>
<dbReference type="Proteomes" id="UP001525890">
    <property type="component" value="Unassembled WGS sequence"/>
</dbReference>
<dbReference type="EMBL" id="JAMXFF010000031">
    <property type="protein sequence ID" value="MCT7968418.1"/>
    <property type="molecule type" value="Genomic_DNA"/>
</dbReference>
<gene>
    <name evidence="1" type="ORF">NG799_19090</name>
</gene>
<protein>
    <submittedName>
        <fullName evidence="1">Uncharacterized protein</fullName>
    </submittedName>
</protein>
<name>A0ABT2MUN9_9CYAN</name>
<dbReference type="RefSeq" id="WP_368007936.1">
    <property type="nucleotide sequence ID" value="NZ_JAMXFF010000031.1"/>
</dbReference>
<reference evidence="1 2" key="1">
    <citation type="journal article" date="2022" name="Front. Microbiol.">
        <title>High genomic differentiation and limited gene flow indicate recent cryptic speciation within the genus Laspinema (cyanobacteria).</title>
        <authorList>
            <person name="Stanojkovic A."/>
            <person name="Skoupy S."/>
            <person name="Skaloud P."/>
            <person name="Dvorak P."/>
        </authorList>
    </citation>
    <scope>NUCLEOTIDE SEQUENCE [LARGE SCALE GENOMIC DNA]</scope>
    <source>
        <strain evidence="1 2">D2a</strain>
    </source>
</reference>
<accession>A0ABT2MUN9</accession>
<sequence length="590" mass="68115">MAIWILTIGDSDVQLNTDDTWQDLYHEVIEEDEDSILAECEDLGNTPPEDKITKLYPVPARALGLVYQQDLLEEHWDELVFPLLDTFIREFSQNLERPNFVLILLTDQTNIFTDRQKEHIDCPFWQDTVELKTIISYYFSKHPGIEPIFLTIKPQPNSHSKVMKGIDNWEEMLNLVDQTLNKALNDNKINPQTELAYVSHQAGTPAISSALQFITISQFKSVKFLVSNRFYSDEYELQSYPTIIESSNYWRGLQIQRAKRLIEAGQPAAALEIIHDLPDISLGIIDQLKGLANRFNMKANQDASGNVTDISKEFELDVAASRIVDALDLVEILLRNESYALAITILAAAHETFLKAAILHLVSELSKKLEIIEFQGNLIQLLLIELLIWDNRGLCLSSKQELRKLLKNKGPKKHLSDFSTFIDADEELSSLIIFLSPQPHDKDYYNWSKYLSIPKDDTKTWTLNNIHEKRYFEVNNQRLVKWLWNFDALNASSPWKLMEWMGTHNRDREQDKRNQLMHNLRGVTKAELSGYLQGNPEEKDLDKNEDIVEIYGKFIKKPFREALHKVGLSKDCSMDNQLQTHLNDLASQLK</sequence>
<evidence type="ECO:0000313" key="2">
    <source>
        <dbReference type="Proteomes" id="UP001525890"/>
    </source>
</evidence>
<organism evidence="1 2">
    <name type="scientific">Laspinema palackyanum D2a</name>
    <dbReference type="NCBI Taxonomy" id="2953684"/>
    <lineage>
        <taxon>Bacteria</taxon>
        <taxon>Bacillati</taxon>
        <taxon>Cyanobacteriota</taxon>
        <taxon>Cyanophyceae</taxon>
        <taxon>Oscillatoriophycideae</taxon>
        <taxon>Oscillatoriales</taxon>
        <taxon>Laspinemataceae</taxon>
        <taxon>Laspinema</taxon>
        <taxon>Laspinema palackyanum</taxon>
    </lineage>
</organism>
<proteinExistence type="predicted"/>
<evidence type="ECO:0000313" key="1">
    <source>
        <dbReference type="EMBL" id="MCT7968418.1"/>
    </source>
</evidence>
<comment type="caution">
    <text evidence="1">The sequence shown here is derived from an EMBL/GenBank/DDBJ whole genome shotgun (WGS) entry which is preliminary data.</text>
</comment>